<evidence type="ECO:0000313" key="8">
    <source>
        <dbReference type="EMBL" id="AMY68529.1"/>
    </source>
</evidence>
<evidence type="ECO:0000259" key="7">
    <source>
        <dbReference type="PROSITE" id="PS50110"/>
    </source>
</evidence>
<dbReference type="GO" id="GO:0000976">
    <property type="term" value="F:transcription cis-regulatory region binding"/>
    <property type="evidence" value="ECO:0007669"/>
    <property type="project" value="TreeGrafter"/>
</dbReference>
<evidence type="ECO:0000256" key="5">
    <source>
        <dbReference type="ARBA" id="ARBA00023163"/>
    </source>
</evidence>
<dbReference type="Pfam" id="PF00072">
    <property type="entry name" value="Response_reg"/>
    <property type="match status" value="1"/>
</dbReference>
<dbReference type="GO" id="GO:0005829">
    <property type="term" value="C:cytosol"/>
    <property type="evidence" value="ECO:0007669"/>
    <property type="project" value="TreeGrafter"/>
</dbReference>
<dbReference type="GO" id="GO:0000156">
    <property type="term" value="F:phosphorelay response regulator activity"/>
    <property type="evidence" value="ECO:0007669"/>
    <property type="project" value="TreeGrafter"/>
</dbReference>
<dbReference type="SMART" id="SM00448">
    <property type="entry name" value="REC"/>
    <property type="match status" value="1"/>
</dbReference>
<dbReference type="PROSITE" id="PS50110">
    <property type="entry name" value="RESPONSE_REGULATORY"/>
    <property type="match status" value="1"/>
</dbReference>
<dbReference type="PATRIC" id="fig|1335048.3.peg.1322"/>
<dbReference type="PANTHER" id="PTHR48111">
    <property type="entry name" value="REGULATOR OF RPOS"/>
    <property type="match status" value="1"/>
</dbReference>
<keyword evidence="5" id="KW-0804">Transcription</keyword>
<dbReference type="OrthoDB" id="7326651at2"/>
<dbReference type="AlphaFoldDB" id="A0A161GWA3"/>
<dbReference type="Proteomes" id="UP000076128">
    <property type="component" value="Chromosome"/>
</dbReference>
<dbReference type="InterPro" id="IPR001789">
    <property type="entry name" value="Sig_transdc_resp-reg_receiver"/>
</dbReference>
<gene>
    <name evidence="8" type="ORF">AKL17_1273</name>
</gene>
<feature type="domain" description="Response regulatory" evidence="7">
    <location>
        <begin position="2"/>
        <end position="121"/>
    </location>
</feature>
<proteinExistence type="predicted"/>
<evidence type="ECO:0000256" key="4">
    <source>
        <dbReference type="ARBA" id="ARBA00023125"/>
    </source>
</evidence>
<keyword evidence="9" id="KW-1185">Reference proteome</keyword>
<evidence type="ECO:0000313" key="9">
    <source>
        <dbReference type="Proteomes" id="UP000076128"/>
    </source>
</evidence>
<dbReference type="RefSeq" id="WP_066811655.1">
    <property type="nucleotide sequence ID" value="NZ_CP012661.1"/>
</dbReference>
<evidence type="ECO:0000256" key="3">
    <source>
        <dbReference type="ARBA" id="ARBA00023015"/>
    </source>
</evidence>
<protein>
    <submittedName>
        <fullName evidence="8">Diguanylate cyclase</fullName>
    </submittedName>
</protein>
<dbReference type="EMBL" id="CP012661">
    <property type="protein sequence ID" value="AMY68529.1"/>
    <property type="molecule type" value="Genomic_DNA"/>
</dbReference>
<dbReference type="SUPFAM" id="SSF52172">
    <property type="entry name" value="CheY-like"/>
    <property type="match status" value="1"/>
</dbReference>
<dbReference type="InterPro" id="IPR011006">
    <property type="entry name" value="CheY-like_superfamily"/>
</dbReference>
<organism evidence="8 9">
    <name type="scientific">Frigidibacter mobilis</name>
    <dbReference type="NCBI Taxonomy" id="1335048"/>
    <lineage>
        <taxon>Bacteria</taxon>
        <taxon>Pseudomonadati</taxon>
        <taxon>Pseudomonadota</taxon>
        <taxon>Alphaproteobacteria</taxon>
        <taxon>Rhodobacterales</taxon>
        <taxon>Paracoccaceae</taxon>
        <taxon>Frigidibacter</taxon>
    </lineage>
</organism>
<evidence type="ECO:0000256" key="2">
    <source>
        <dbReference type="ARBA" id="ARBA00023012"/>
    </source>
</evidence>
<keyword evidence="3" id="KW-0805">Transcription regulation</keyword>
<keyword evidence="4" id="KW-0238">DNA-binding</keyword>
<reference evidence="8 9" key="1">
    <citation type="submission" date="2015-09" db="EMBL/GenBank/DDBJ databases">
        <title>Complete genome sequence of Defluviimonas alba cai42t isolated from an oilfield in Xinjiang.</title>
        <authorList>
            <person name="Geng S."/>
            <person name="Pan X."/>
            <person name="Wu X."/>
        </authorList>
    </citation>
    <scope>NUCLEOTIDE SEQUENCE [LARGE SCALE GENOMIC DNA]</scope>
    <source>
        <strain evidence="9">cai42</strain>
    </source>
</reference>
<feature type="modified residue" description="4-aspartylphosphate" evidence="6">
    <location>
        <position position="54"/>
    </location>
</feature>
<dbReference type="KEGG" id="daa:AKL17_1273"/>
<dbReference type="Gene3D" id="3.40.50.2300">
    <property type="match status" value="1"/>
</dbReference>
<dbReference type="GO" id="GO:0006355">
    <property type="term" value="P:regulation of DNA-templated transcription"/>
    <property type="evidence" value="ECO:0007669"/>
    <property type="project" value="TreeGrafter"/>
</dbReference>
<keyword evidence="2" id="KW-0902">Two-component regulatory system</keyword>
<evidence type="ECO:0000256" key="1">
    <source>
        <dbReference type="ARBA" id="ARBA00022553"/>
    </source>
</evidence>
<keyword evidence="1 6" id="KW-0597">Phosphoprotein</keyword>
<dbReference type="STRING" id="1335048.AKL17_1273"/>
<accession>A0A161GWA3</accession>
<sequence>MRILAVDDDEMILELLSASLGAAGFADLTVACSAAQTLEKIAAVRIPFDCFLLDIQMPEVDGIELCRAIRRNPIYAAAPIIMITAMSQKSYIDRAFAAGATDYVTKPFDPVELGARIRLAARMVESERALTENRSAVATLRAQLERERFVDLNEPISIPDVDAVIDLQALENYLLQLSRSGLFATSIFAFKIAGIETIYAATSPIDFRYLLTDVAEAISTALRAHERFVAYAGNGVYVCVAHGRGALDLEVIEGTANLIVEEMALTNSRGVPLKLHLRIGSPVRVGLVRAGRGAVDALYVAIENAEQQAPKAEDGRAAEHWSQFRLA</sequence>
<evidence type="ECO:0000256" key="6">
    <source>
        <dbReference type="PROSITE-ProRule" id="PRU00169"/>
    </source>
</evidence>
<dbReference type="GO" id="GO:0032993">
    <property type="term" value="C:protein-DNA complex"/>
    <property type="evidence" value="ECO:0007669"/>
    <property type="project" value="TreeGrafter"/>
</dbReference>
<name>A0A161GWA3_9RHOB</name>
<dbReference type="InterPro" id="IPR039420">
    <property type="entry name" value="WalR-like"/>
</dbReference>
<dbReference type="PANTHER" id="PTHR48111:SF1">
    <property type="entry name" value="TWO-COMPONENT RESPONSE REGULATOR ORR33"/>
    <property type="match status" value="1"/>
</dbReference>